<evidence type="ECO:0000256" key="3">
    <source>
        <dbReference type="ARBA" id="ARBA00023242"/>
    </source>
</evidence>
<evidence type="ECO:0000256" key="1">
    <source>
        <dbReference type="ARBA" id="ARBA00023125"/>
    </source>
</evidence>
<evidence type="ECO:0000256" key="5">
    <source>
        <dbReference type="SAM" id="MobiDB-lite"/>
    </source>
</evidence>
<feature type="domain" description="Homeobox" evidence="6">
    <location>
        <begin position="82"/>
        <end position="147"/>
    </location>
</feature>
<dbReference type="InterPro" id="IPR050224">
    <property type="entry name" value="TALE_homeobox"/>
</dbReference>
<dbReference type="CDD" id="cd00086">
    <property type="entry name" value="homeodomain"/>
    <property type="match status" value="2"/>
</dbReference>
<evidence type="ECO:0000313" key="7">
    <source>
        <dbReference type="EMBL" id="KAK1746409.1"/>
    </source>
</evidence>
<proteinExistence type="predicted"/>
<evidence type="ECO:0000256" key="4">
    <source>
        <dbReference type="PROSITE-ProRule" id="PRU00108"/>
    </source>
</evidence>
<dbReference type="GO" id="GO:0003677">
    <property type="term" value="F:DNA binding"/>
    <property type="evidence" value="ECO:0007669"/>
    <property type="project" value="UniProtKB-UniRule"/>
</dbReference>
<evidence type="ECO:0000313" key="8">
    <source>
        <dbReference type="Proteomes" id="UP001224775"/>
    </source>
</evidence>
<reference evidence="7" key="1">
    <citation type="submission" date="2023-06" db="EMBL/GenBank/DDBJ databases">
        <title>Survivors Of The Sea: Transcriptome response of Skeletonema marinoi to long-term dormancy.</title>
        <authorList>
            <person name="Pinder M.I.M."/>
            <person name="Kourtchenko O."/>
            <person name="Robertson E.K."/>
            <person name="Larsson T."/>
            <person name="Maumus F."/>
            <person name="Osuna-Cruz C.M."/>
            <person name="Vancaester E."/>
            <person name="Stenow R."/>
            <person name="Vandepoele K."/>
            <person name="Ploug H."/>
            <person name="Bruchert V."/>
            <person name="Godhe A."/>
            <person name="Topel M."/>
        </authorList>
    </citation>
    <scope>NUCLEOTIDE SEQUENCE</scope>
    <source>
        <strain evidence="7">R05AC</strain>
    </source>
</reference>
<dbReference type="InterPro" id="IPR008422">
    <property type="entry name" value="KN_HD"/>
</dbReference>
<dbReference type="InterPro" id="IPR001356">
    <property type="entry name" value="HD"/>
</dbReference>
<accession>A0AAD8YGZ2</accession>
<dbReference type="Pfam" id="PF05920">
    <property type="entry name" value="Homeobox_KN"/>
    <property type="match status" value="2"/>
</dbReference>
<dbReference type="EMBL" id="JATAAI010000004">
    <property type="protein sequence ID" value="KAK1746409.1"/>
    <property type="molecule type" value="Genomic_DNA"/>
</dbReference>
<organism evidence="7 8">
    <name type="scientific">Skeletonema marinoi</name>
    <dbReference type="NCBI Taxonomy" id="267567"/>
    <lineage>
        <taxon>Eukaryota</taxon>
        <taxon>Sar</taxon>
        <taxon>Stramenopiles</taxon>
        <taxon>Ochrophyta</taxon>
        <taxon>Bacillariophyta</taxon>
        <taxon>Coscinodiscophyceae</taxon>
        <taxon>Thalassiosirophycidae</taxon>
        <taxon>Thalassiosirales</taxon>
        <taxon>Skeletonemataceae</taxon>
        <taxon>Skeletonema</taxon>
        <taxon>Skeletonema marinoi-dohrnii complex</taxon>
    </lineage>
</organism>
<feature type="region of interest" description="Disordered" evidence="5">
    <location>
        <begin position="1"/>
        <end position="26"/>
    </location>
</feature>
<comment type="subcellular location">
    <subcellularLocation>
        <location evidence="4">Nucleus</location>
    </subcellularLocation>
</comment>
<name>A0AAD8YGZ2_9STRA</name>
<feature type="domain" description="Homeobox" evidence="6">
    <location>
        <begin position="10"/>
        <end position="75"/>
    </location>
</feature>
<dbReference type="Proteomes" id="UP001224775">
    <property type="component" value="Unassembled WGS sequence"/>
</dbReference>
<keyword evidence="2 4" id="KW-0371">Homeobox</keyword>
<dbReference type="AlphaFoldDB" id="A0AAD8YGZ2"/>
<evidence type="ECO:0000259" key="6">
    <source>
        <dbReference type="PROSITE" id="PS50071"/>
    </source>
</evidence>
<feature type="compositionally biased region" description="Basic residues" evidence="5">
    <location>
        <begin position="1"/>
        <end position="11"/>
    </location>
</feature>
<dbReference type="SMART" id="SM00389">
    <property type="entry name" value="HOX"/>
    <property type="match status" value="2"/>
</dbReference>
<dbReference type="PANTHER" id="PTHR11850">
    <property type="entry name" value="HOMEOBOX PROTEIN TRANSCRIPTION FACTORS"/>
    <property type="match status" value="1"/>
</dbReference>
<keyword evidence="8" id="KW-1185">Reference proteome</keyword>
<dbReference type="InterPro" id="IPR009057">
    <property type="entry name" value="Homeodomain-like_sf"/>
</dbReference>
<keyword evidence="1 4" id="KW-0238">DNA-binding</keyword>
<sequence>MSSASKPKRKKPDPSAAKLTPEATQHLKDWMLSPEHLDHPYPTEEDKTELMGLTGLSRKQITCWFSNNRKRFWKPKMDELGREANLMGNTLSDHTVDYLKNWMLSPEHIQNPYPTPQEKLQIMADTGIDKKQLICWFSNNRKRIWKVKIQELKELYGVSADANLSDEHWECTRVHLQM</sequence>
<protein>
    <submittedName>
        <fullName evidence="7">Homeobox domain-containing protein</fullName>
    </submittedName>
</protein>
<gene>
    <name evidence="7" type="ORF">QTG54_003016</name>
</gene>
<feature type="DNA-binding region" description="Homeobox" evidence="4">
    <location>
        <begin position="84"/>
        <end position="148"/>
    </location>
</feature>
<feature type="DNA-binding region" description="Homeobox" evidence="4">
    <location>
        <begin position="12"/>
        <end position="76"/>
    </location>
</feature>
<dbReference type="PROSITE" id="PS50071">
    <property type="entry name" value="HOMEOBOX_2"/>
    <property type="match status" value="2"/>
</dbReference>
<comment type="caution">
    <text evidence="7">The sequence shown here is derived from an EMBL/GenBank/DDBJ whole genome shotgun (WGS) entry which is preliminary data.</text>
</comment>
<keyword evidence="3 4" id="KW-0539">Nucleus</keyword>
<dbReference type="SUPFAM" id="SSF46689">
    <property type="entry name" value="Homeodomain-like"/>
    <property type="match status" value="2"/>
</dbReference>
<evidence type="ECO:0000256" key="2">
    <source>
        <dbReference type="ARBA" id="ARBA00023155"/>
    </source>
</evidence>
<dbReference type="Gene3D" id="1.10.10.60">
    <property type="entry name" value="Homeodomain-like"/>
    <property type="match status" value="2"/>
</dbReference>
<dbReference type="GO" id="GO:0005634">
    <property type="term" value="C:nucleus"/>
    <property type="evidence" value="ECO:0007669"/>
    <property type="project" value="UniProtKB-SubCell"/>
</dbReference>
<dbReference type="GO" id="GO:0006355">
    <property type="term" value="P:regulation of DNA-templated transcription"/>
    <property type="evidence" value="ECO:0007669"/>
    <property type="project" value="InterPro"/>
</dbReference>